<reference evidence="3 4" key="1">
    <citation type="submission" date="2019-07" db="EMBL/GenBank/DDBJ databases">
        <title>Luteimonas sp. YD-1 nov., isolated from acidic soil.</title>
        <authorList>
            <person name="Zhou J."/>
        </authorList>
    </citation>
    <scope>NUCLEOTIDE SEQUENCE [LARGE SCALE GENOMIC DNA]</scope>
    <source>
        <strain evidence="3 4">YD-1</strain>
    </source>
</reference>
<dbReference type="Proteomes" id="UP000315949">
    <property type="component" value="Unassembled WGS sequence"/>
</dbReference>
<dbReference type="GO" id="GO:0016878">
    <property type="term" value="F:acid-thiol ligase activity"/>
    <property type="evidence" value="ECO:0007669"/>
    <property type="project" value="UniProtKB-ARBA"/>
</dbReference>
<dbReference type="Gene3D" id="3.30.300.30">
    <property type="match status" value="1"/>
</dbReference>
<dbReference type="PANTHER" id="PTHR43767:SF1">
    <property type="entry name" value="NONRIBOSOMAL PEPTIDE SYNTHASE PES1 (EUROFUNG)-RELATED"/>
    <property type="match status" value="1"/>
</dbReference>
<feature type="domain" description="AMP-dependent synthetase/ligase" evidence="1">
    <location>
        <begin position="28"/>
        <end position="403"/>
    </location>
</feature>
<dbReference type="InterPro" id="IPR050237">
    <property type="entry name" value="ATP-dep_AMP-bd_enzyme"/>
</dbReference>
<dbReference type="RefSeq" id="WP_146310737.1">
    <property type="nucleotide sequence ID" value="NZ_VOHE01000001.1"/>
</dbReference>
<evidence type="ECO:0000313" key="3">
    <source>
        <dbReference type="EMBL" id="TWT22170.1"/>
    </source>
</evidence>
<dbReference type="InterPro" id="IPR045851">
    <property type="entry name" value="AMP-bd_C_sf"/>
</dbReference>
<dbReference type="InterPro" id="IPR000873">
    <property type="entry name" value="AMP-dep_synth/lig_dom"/>
</dbReference>
<organism evidence="3 4">
    <name type="scientific">Luteimonas wenzhouensis</name>
    <dbReference type="NCBI Taxonomy" id="2599615"/>
    <lineage>
        <taxon>Bacteria</taxon>
        <taxon>Pseudomonadati</taxon>
        <taxon>Pseudomonadota</taxon>
        <taxon>Gammaproteobacteria</taxon>
        <taxon>Lysobacterales</taxon>
        <taxon>Lysobacteraceae</taxon>
        <taxon>Luteimonas</taxon>
    </lineage>
</organism>
<dbReference type="Pfam" id="PF13193">
    <property type="entry name" value="AMP-binding_C"/>
    <property type="match status" value="1"/>
</dbReference>
<comment type="caution">
    <text evidence="3">The sequence shown here is derived from an EMBL/GenBank/DDBJ whole genome shotgun (WGS) entry which is preliminary data.</text>
</comment>
<accession>A0A5C5U9G6</accession>
<dbReference type="EMBL" id="VOHE01000001">
    <property type="protein sequence ID" value="TWT22170.1"/>
    <property type="molecule type" value="Genomic_DNA"/>
</dbReference>
<dbReference type="PROSITE" id="PS00455">
    <property type="entry name" value="AMP_BINDING"/>
    <property type="match status" value="1"/>
</dbReference>
<dbReference type="OrthoDB" id="9803968at2"/>
<dbReference type="NCBIfam" id="NF006181">
    <property type="entry name" value="PRK08314.1"/>
    <property type="match status" value="1"/>
</dbReference>
<feature type="domain" description="AMP-binding enzyme C-terminal" evidence="2">
    <location>
        <begin position="457"/>
        <end position="532"/>
    </location>
</feature>
<dbReference type="InterPro" id="IPR025110">
    <property type="entry name" value="AMP-bd_C"/>
</dbReference>
<dbReference type="Pfam" id="PF00501">
    <property type="entry name" value="AMP-binding"/>
    <property type="match status" value="1"/>
</dbReference>
<evidence type="ECO:0000313" key="4">
    <source>
        <dbReference type="Proteomes" id="UP000315949"/>
    </source>
</evidence>
<evidence type="ECO:0000259" key="2">
    <source>
        <dbReference type="Pfam" id="PF13193"/>
    </source>
</evidence>
<dbReference type="PANTHER" id="PTHR43767">
    <property type="entry name" value="LONG-CHAIN-FATTY-ACID--COA LIGASE"/>
    <property type="match status" value="1"/>
</dbReference>
<name>A0A5C5U9G6_9GAMM</name>
<dbReference type="InterPro" id="IPR020845">
    <property type="entry name" value="AMP-binding_CS"/>
</dbReference>
<proteinExistence type="predicted"/>
<dbReference type="AlphaFoldDB" id="A0A5C5U9G6"/>
<protein>
    <submittedName>
        <fullName evidence="3">AMP-binding protein</fullName>
    </submittedName>
</protein>
<gene>
    <name evidence="3" type="ORF">FQY79_03405</name>
</gene>
<keyword evidence="4" id="KW-1185">Reference proteome</keyword>
<evidence type="ECO:0000259" key="1">
    <source>
        <dbReference type="Pfam" id="PF00501"/>
    </source>
</evidence>
<dbReference type="SUPFAM" id="SSF56801">
    <property type="entry name" value="Acetyl-CoA synthetase-like"/>
    <property type="match status" value="1"/>
</dbReference>
<sequence length="547" mass="60614">MQRSPHWPPGLPHHLELPQTSLYDNLAVSARRYPRKPATIYYGRALEYAELDAQANALAGYLQQRCGVARGDRVALFMQNCPQFIIAFHAILRADAVVVPVNCMNRLEEVRHIVRDSGARVAVLAQELAAEMLPLRGEHLDHAVLASYCDYADPDTDLPVPDVVAQPRERLDGTVAWADALGERLAPSPHLAGPDDLAVMPYTSGTTGHPKGCLHTHRTVMHTTVAGPEWCFAPKDTVVLANLPMFHVTGMQNGVTTPVWRGNTIVVMTRWDKACAARLIERHRCGSWTAIPTMLMDFLHQDLSAFDLSSMHILTGGGAAMPKAVAERIRQLWGIDYVEGYGLSETMAPTHLNPVHRPKPQCLGLPIFDVDSRVVDPQSFEELPPGEVGEIVSHGPQVMLGYHGRPADDPETFVEIDGKRFLRTGDLAYVDDEGYFFMVDRLKRMINASGYKIWPAEVEAMLYGHPAVQEACVIAVRDAHRGESAKAVIVPREGHEVTPGDIIEWARGRMAAYKVPHEVEFRTSLPRSATGKVQWRALQEAEDGRAR</sequence>
<dbReference type="InterPro" id="IPR042099">
    <property type="entry name" value="ANL_N_sf"/>
</dbReference>
<dbReference type="Gene3D" id="3.40.50.12780">
    <property type="entry name" value="N-terminal domain of ligase-like"/>
    <property type="match status" value="1"/>
</dbReference>